<dbReference type="VEuPathDB" id="FungiDB:PC110_g8921"/>
<reference evidence="1" key="2">
    <citation type="submission" date="2018-10" db="EMBL/GenBank/DDBJ databases">
        <title>Effector identification in a new, highly contiguous assembly of the strawberry crown rot pathogen Phytophthora cactorum.</title>
        <authorList>
            <person name="Armitage A.D."/>
            <person name="Nellist C.F."/>
            <person name="Bates H."/>
            <person name="Vickerstaff R.J."/>
            <person name="Harrison R.J."/>
        </authorList>
    </citation>
    <scope>NUCLEOTIDE SEQUENCE</scope>
    <source>
        <strain evidence="1">15-7</strain>
        <strain evidence="2">4032</strain>
        <strain evidence="3">4040</strain>
        <strain evidence="4">P415</strain>
        <strain evidence="5">P421</strain>
    </source>
</reference>
<evidence type="ECO:0000313" key="2">
    <source>
        <dbReference type="EMBL" id="KAG2891190.1"/>
    </source>
</evidence>
<dbReference type="Proteomes" id="UP000774804">
    <property type="component" value="Unassembled WGS sequence"/>
</dbReference>
<evidence type="ECO:0000313" key="7">
    <source>
        <dbReference type="Proteomes" id="UP000251314"/>
    </source>
</evidence>
<dbReference type="EMBL" id="RCMV01001536">
    <property type="protein sequence ID" value="KAG3208167.1"/>
    <property type="molecule type" value="Genomic_DNA"/>
</dbReference>
<comment type="caution">
    <text evidence="6">The sequence shown here is derived from an EMBL/GenBank/DDBJ whole genome shotgun (WGS) entry which is preliminary data.</text>
</comment>
<sequence>MLIKVLAVLPGHLRGSGISFTKDEFMLDKVESKLCAIFGSKTERRSWRWVNDAPVNHVQVEATKPARAAGTTLGKIKARANPERDMHYNVGDRSCYYCGGTHTDISGGPHFKKACVKRRDI</sequence>
<reference evidence="6 7" key="1">
    <citation type="submission" date="2018-01" db="EMBL/GenBank/DDBJ databases">
        <title>Draft genome of the strawberry crown rot pathogen Phytophthora cactorum.</title>
        <authorList>
            <person name="Armitage A.D."/>
            <person name="Lysoe E."/>
            <person name="Nellist C.F."/>
            <person name="Harrison R.J."/>
            <person name="Brurberg M.B."/>
        </authorList>
    </citation>
    <scope>NUCLEOTIDE SEQUENCE [LARGE SCALE GENOMIC DNA]</scope>
    <source>
        <strain evidence="6 7">10300</strain>
    </source>
</reference>
<keyword evidence="7" id="KW-1185">Reference proteome</keyword>
<organism evidence="6 7">
    <name type="scientific">Phytophthora cactorum</name>
    <dbReference type="NCBI Taxonomy" id="29920"/>
    <lineage>
        <taxon>Eukaryota</taxon>
        <taxon>Sar</taxon>
        <taxon>Stramenopiles</taxon>
        <taxon>Oomycota</taxon>
        <taxon>Peronosporomycetes</taxon>
        <taxon>Peronosporales</taxon>
        <taxon>Peronosporaceae</taxon>
        <taxon>Phytophthora</taxon>
    </lineage>
</organism>
<dbReference type="AlphaFoldDB" id="A0A329SGG7"/>
<dbReference type="Proteomes" id="UP000697107">
    <property type="component" value="Unassembled WGS sequence"/>
</dbReference>
<dbReference type="Proteomes" id="UP000251314">
    <property type="component" value="Unassembled WGS sequence"/>
</dbReference>
<accession>A0A329SGG7</accession>
<protein>
    <submittedName>
        <fullName evidence="6">Uncharacterized protein</fullName>
    </submittedName>
</protein>
<evidence type="ECO:0000313" key="6">
    <source>
        <dbReference type="EMBL" id="RAW34768.1"/>
    </source>
</evidence>
<dbReference type="EMBL" id="RCMI01001078">
    <property type="protein sequence ID" value="KAG2891190.1"/>
    <property type="molecule type" value="Genomic_DNA"/>
</dbReference>
<evidence type="ECO:0000313" key="5">
    <source>
        <dbReference type="EMBL" id="KAG3208167.1"/>
    </source>
</evidence>
<dbReference type="OrthoDB" id="112158at2759"/>
<dbReference type="EMBL" id="RCMK01001084">
    <property type="protein sequence ID" value="KAG2902439.1"/>
    <property type="molecule type" value="Genomic_DNA"/>
</dbReference>
<dbReference type="Proteomes" id="UP000736787">
    <property type="component" value="Unassembled WGS sequence"/>
</dbReference>
<evidence type="ECO:0000313" key="1">
    <source>
        <dbReference type="EMBL" id="KAG2858391.1"/>
    </source>
</evidence>
<dbReference type="EMBL" id="MJFZ01000190">
    <property type="protein sequence ID" value="RAW34768.1"/>
    <property type="molecule type" value="Genomic_DNA"/>
</dbReference>
<evidence type="ECO:0000313" key="3">
    <source>
        <dbReference type="EMBL" id="KAG2902439.1"/>
    </source>
</evidence>
<name>A0A329SGG7_9STRA</name>
<dbReference type="Proteomes" id="UP000735874">
    <property type="component" value="Unassembled WGS sequence"/>
</dbReference>
<dbReference type="EMBL" id="RCMG01000254">
    <property type="protein sequence ID" value="KAG2858391.1"/>
    <property type="molecule type" value="Genomic_DNA"/>
</dbReference>
<gene>
    <name evidence="6" type="ORF">PC110_g8921</name>
    <name evidence="1" type="ORF">PC113_g9849</name>
    <name evidence="2" type="ORF">PC115_g19283</name>
    <name evidence="3" type="ORF">PC117_g21457</name>
    <name evidence="4" type="ORF">PC118_g21368</name>
    <name evidence="5" type="ORF">PC129_g20801</name>
</gene>
<dbReference type="EMBL" id="RCML01001444">
    <property type="protein sequence ID" value="KAG2962555.1"/>
    <property type="molecule type" value="Genomic_DNA"/>
</dbReference>
<proteinExistence type="predicted"/>
<dbReference type="Proteomes" id="UP000760860">
    <property type="component" value="Unassembled WGS sequence"/>
</dbReference>
<evidence type="ECO:0000313" key="4">
    <source>
        <dbReference type="EMBL" id="KAG2962555.1"/>
    </source>
</evidence>